<dbReference type="InterPro" id="IPR048020">
    <property type="entry name" value="Transpos_IS3"/>
</dbReference>
<dbReference type="GO" id="GO:0004803">
    <property type="term" value="F:transposase activity"/>
    <property type="evidence" value="ECO:0007669"/>
    <property type="project" value="InterPro"/>
</dbReference>
<dbReference type="Pfam" id="PF13276">
    <property type="entry name" value="HTH_21"/>
    <property type="match status" value="1"/>
</dbReference>
<evidence type="ECO:0000259" key="1">
    <source>
        <dbReference type="PROSITE" id="PS50994"/>
    </source>
</evidence>
<name>A0A550JG74_9BACT</name>
<dbReference type="EMBL" id="VJVV01000004">
    <property type="protein sequence ID" value="TRO82209.1"/>
    <property type="molecule type" value="Genomic_DNA"/>
</dbReference>
<evidence type="ECO:0000313" key="3">
    <source>
        <dbReference type="Proteomes" id="UP000317155"/>
    </source>
</evidence>
<dbReference type="GO" id="GO:0006313">
    <property type="term" value="P:DNA transposition"/>
    <property type="evidence" value="ECO:0007669"/>
    <property type="project" value="InterPro"/>
</dbReference>
<dbReference type="NCBIfam" id="NF033516">
    <property type="entry name" value="transpos_IS3"/>
    <property type="match status" value="1"/>
</dbReference>
<dbReference type="InterPro" id="IPR050900">
    <property type="entry name" value="Transposase_IS3/IS150/IS904"/>
</dbReference>
<keyword evidence="3" id="KW-1185">Reference proteome</keyword>
<dbReference type="InterPro" id="IPR012337">
    <property type="entry name" value="RNaseH-like_sf"/>
</dbReference>
<dbReference type="SUPFAM" id="SSF46689">
    <property type="entry name" value="Homeodomain-like"/>
    <property type="match status" value="1"/>
</dbReference>
<dbReference type="GO" id="GO:0003677">
    <property type="term" value="F:DNA binding"/>
    <property type="evidence" value="ECO:0007669"/>
    <property type="project" value="InterPro"/>
</dbReference>
<dbReference type="PANTHER" id="PTHR46889">
    <property type="entry name" value="TRANSPOSASE INSF FOR INSERTION SEQUENCE IS3B-RELATED"/>
    <property type="match status" value="1"/>
</dbReference>
<reference evidence="2 3" key="1">
    <citation type="submission" date="2019-07" db="EMBL/GenBank/DDBJ databases">
        <title>Insights of Desulfuromonas acetexigens electromicrobiology.</title>
        <authorList>
            <person name="Katuri K."/>
            <person name="Sapireddy V."/>
            <person name="Shaw D.R."/>
            <person name="Saikaly P."/>
        </authorList>
    </citation>
    <scope>NUCLEOTIDE SEQUENCE [LARGE SCALE GENOMIC DNA]</scope>
    <source>
        <strain evidence="2 3">2873</strain>
    </source>
</reference>
<dbReference type="InterPro" id="IPR025948">
    <property type="entry name" value="HTH-like_dom"/>
</dbReference>
<dbReference type="Pfam" id="PF00665">
    <property type="entry name" value="rve"/>
    <property type="match status" value="1"/>
</dbReference>
<feature type="domain" description="Integrase catalytic" evidence="1">
    <location>
        <begin position="222"/>
        <end position="385"/>
    </location>
</feature>
<proteinExistence type="predicted"/>
<dbReference type="InterPro" id="IPR036397">
    <property type="entry name" value="RNaseH_sf"/>
</dbReference>
<dbReference type="Gene3D" id="3.30.420.10">
    <property type="entry name" value="Ribonuclease H-like superfamily/Ribonuclease H"/>
    <property type="match status" value="1"/>
</dbReference>
<dbReference type="Pfam" id="PF01527">
    <property type="entry name" value="HTH_Tnp_1"/>
    <property type="match status" value="1"/>
</dbReference>
<dbReference type="InterPro" id="IPR009057">
    <property type="entry name" value="Homeodomain-like_sf"/>
</dbReference>
<gene>
    <name evidence="2" type="ORF">FL622_06420</name>
</gene>
<accession>A0A550JG74</accession>
<dbReference type="Gene3D" id="1.10.10.60">
    <property type="entry name" value="Homeodomain-like"/>
    <property type="match status" value="1"/>
</dbReference>
<dbReference type="AlphaFoldDB" id="A0A550JG74"/>
<dbReference type="GO" id="GO:0015074">
    <property type="term" value="P:DNA integration"/>
    <property type="evidence" value="ECO:0007669"/>
    <property type="project" value="InterPro"/>
</dbReference>
<comment type="caution">
    <text evidence="2">The sequence shown here is derived from an EMBL/GenBank/DDBJ whole genome shotgun (WGS) entry which is preliminary data.</text>
</comment>
<sequence>MIPKKRKSYTREFKVETVKLVTDGGASANQIADDMGIHVNTLYKWIRELSAKPEEAFPGKGHMACSDAEMVRQLKRENERLKMERDIPKKSNGHLFERPDLIFPFICHLQSEFPVSVMCRILKVSRSGYYAWLRRPESLRKTQDKALSEMIQEIHKESGGEYGSPKIHEELRRRGTRCGRKRVARLMRKDGLRAKTVRKFKATTNSDHRLPVAPNLLDRDFSPAEPNKAWVADITYIWTNEGWLYLAVVIDLFSRAVVGWSMSERMTRTLVMDAFTLAVKRRDPLPGLIHHSDRGSQYASADFQRLLAKYGAICSMSRKANCWDNAVAESFFSLLKRALVFHHQYPTRAQARQSIFDYIERFYNRKRIHSSLGYRTPYEVDHLKLAA</sequence>
<dbReference type="OrthoDB" id="9801287at2"/>
<dbReference type="InterPro" id="IPR002514">
    <property type="entry name" value="Transposase_8"/>
</dbReference>
<organism evidence="2 3">
    <name type="scientific">Trichloromonas acetexigens</name>
    <dbReference type="NCBI Taxonomy" id="38815"/>
    <lineage>
        <taxon>Bacteria</taxon>
        <taxon>Pseudomonadati</taxon>
        <taxon>Thermodesulfobacteriota</taxon>
        <taxon>Desulfuromonadia</taxon>
        <taxon>Desulfuromonadales</taxon>
        <taxon>Trichloromonadaceae</taxon>
        <taxon>Trichloromonas</taxon>
    </lineage>
</organism>
<dbReference type="SUPFAM" id="SSF53098">
    <property type="entry name" value="Ribonuclease H-like"/>
    <property type="match status" value="1"/>
</dbReference>
<dbReference type="Pfam" id="PF13333">
    <property type="entry name" value="rve_2"/>
    <property type="match status" value="1"/>
</dbReference>
<dbReference type="InterPro" id="IPR001584">
    <property type="entry name" value="Integrase_cat-core"/>
</dbReference>
<dbReference type="PROSITE" id="PS50994">
    <property type="entry name" value="INTEGRASE"/>
    <property type="match status" value="1"/>
</dbReference>
<protein>
    <submittedName>
        <fullName evidence="2">IS3 family transposase</fullName>
    </submittedName>
</protein>
<dbReference type="PANTHER" id="PTHR46889:SF4">
    <property type="entry name" value="TRANSPOSASE INSO FOR INSERTION SEQUENCE ELEMENT IS911B-RELATED"/>
    <property type="match status" value="1"/>
</dbReference>
<evidence type="ECO:0000313" key="2">
    <source>
        <dbReference type="EMBL" id="TRO82209.1"/>
    </source>
</evidence>
<dbReference type="Proteomes" id="UP000317155">
    <property type="component" value="Unassembled WGS sequence"/>
</dbReference>